<dbReference type="Pfam" id="PF01541">
    <property type="entry name" value="GIY-YIG"/>
    <property type="match status" value="1"/>
</dbReference>
<evidence type="ECO:0000313" key="3">
    <source>
        <dbReference type="Proteomes" id="UP000199550"/>
    </source>
</evidence>
<dbReference type="EMBL" id="FOTF01000006">
    <property type="protein sequence ID" value="SFL01294.1"/>
    <property type="molecule type" value="Genomic_DNA"/>
</dbReference>
<dbReference type="Proteomes" id="UP000199550">
    <property type="component" value="Unassembled WGS sequence"/>
</dbReference>
<name>A0A1I4E656_9RHOB</name>
<evidence type="ECO:0000259" key="1">
    <source>
        <dbReference type="PROSITE" id="PS50164"/>
    </source>
</evidence>
<accession>A0A1I4E656</accession>
<evidence type="ECO:0000313" key="2">
    <source>
        <dbReference type="EMBL" id="SFL01294.1"/>
    </source>
</evidence>
<dbReference type="AlphaFoldDB" id="A0A1I4E656"/>
<dbReference type="RefSeq" id="WP_090187347.1">
    <property type="nucleotide sequence ID" value="NZ_CP072994.1"/>
</dbReference>
<dbReference type="GeneID" id="97891439"/>
<organism evidence="2 3">
    <name type="scientific">Loktanella salsilacus</name>
    <dbReference type="NCBI Taxonomy" id="195913"/>
    <lineage>
        <taxon>Bacteria</taxon>
        <taxon>Pseudomonadati</taxon>
        <taxon>Pseudomonadota</taxon>
        <taxon>Alphaproteobacteria</taxon>
        <taxon>Rhodobacterales</taxon>
        <taxon>Roseobacteraceae</taxon>
        <taxon>Loktanella</taxon>
    </lineage>
</organism>
<dbReference type="STRING" id="195913.SAMN04488004_10653"/>
<proteinExistence type="predicted"/>
<dbReference type="OrthoDB" id="9152702at2"/>
<dbReference type="SUPFAM" id="SSF82771">
    <property type="entry name" value="GIY-YIG endonuclease"/>
    <property type="match status" value="1"/>
</dbReference>
<dbReference type="InterPro" id="IPR035901">
    <property type="entry name" value="GIY-YIG_endonuc_sf"/>
</dbReference>
<protein>
    <submittedName>
        <fullName evidence="2">GIY-YIG catalytic domain-containing protein</fullName>
    </submittedName>
</protein>
<sequence length="181" mass="20592">MIDPKAYRARQIKDLTDQIGVYALCDLDGVPIYVGQSVDGIRSRVRRHLTSARSDIIANRMIDVWEIAYVKAWPVADPSAIPALEAYLFATFDAQNQLMNGKAMTSDTDLSADLPAPQIVQVIAEDERQDRLRPAQRLPRQIAHYLSLVDYIQTVKDERHLKRSLQAHFDRLVAYHTTFLS</sequence>
<reference evidence="2 3" key="1">
    <citation type="submission" date="2016-10" db="EMBL/GenBank/DDBJ databases">
        <authorList>
            <person name="de Groot N.N."/>
        </authorList>
    </citation>
    <scope>NUCLEOTIDE SEQUENCE [LARGE SCALE GENOMIC DNA]</scope>
    <source>
        <strain evidence="2 3">DSM 16199</strain>
    </source>
</reference>
<feature type="domain" description="GIY-YIG" evidence="1">
    <location>
        <begin position="17"/>
        <end position="98"/>
    </location>
</feature>
<dbReference type="PROSITE" id="PS50164">
    <property type="entry name" value="GIY_YIG"/>
    <property type="match status" value="1"/>
</dbReference>
<gene>
    <name evidence="2" type="ORF">SAMN04488004_10653</name>
</gene>
<keyword evidence="3" id="KW-1185">Reference proteome</keyword>
<dbReference type="InterPro" id="IPR000305">
    <property type="entry name" value="GIY-YIG_endonuc"/>
</dbReference>
<dbReference type="Gene3D" id="3.40.1440.10">
    <property type="entry name" value="GIY-YIG endonuclease"/>
    <property type="match status" value="1"/>
</dbReference>
<dbReference type="CDD" id="cd00719">
    <property type="entry name" value="GIY-YIG_SF"/>
    <property type="match status" value="1"/>
</dbReference>